<dbReference type="AlphaFoldDB" id="A0A0A9AN65"/>
<accession>A0A0A9AN65</accession>
<sequence length="27" mass="3154">MCRDVCCPDATYTIKCTHRFQSVIFKS</sequence>
<organism evidence="1">
    <name type="scientific">Arundo donax</name>
    <name type="common">Giant reed</name>
    <name type="synonym">Donax arundinaceus</name>
    <dbReference type="NCBI Taxonomy" id="35708"/>
    <lineage>
        <taxon>Eukaryota</taxon>
        <taxon>Viridiplantae</taxon>
        <taxon>Streptophyta</taxon>
        <taxon>Embryophyta</taxon>
        <taxon>Tracheophyta</taxon>
        <taxon>Spermatophyta</taxon>
        <taxon>Magnoliopsida</taxon>
        <taxon>Liliopsida</taxon>
        <taxon>Poales</taxon>
        <taxon>Poaceae</taxon>
        <taxon>PACMAD clade</taxon>
        <taxon>Arundinoideae</taxon>
        <taxon>Arundineae</taxon>
        <taxon>Arundo</taxon>
    </lineage>
</organism>
<reference evidence="1" key="2">
    <citation type="journal article" date="2015" name="Data Brief">
        <title>Shoot transcriptome of the giant reed, Arundo donax.</title>
        <authorList>
            <person name="Barrero R.A."/>
            <person name="Guerrero F.D."/>
            <person name="Moolhuijzen P."/>
            <person name="Goolsby J.A."/>
            <person name="Tidwell J."/>
            <person name="Bellgard S.E."/>
            <person name="Bellgard M.I."/>
        </authorList>
    </citation>
    <scope>NUCLEOTIDE SEQUENCE</scope>
    <source>
        <tissue evidence="1">Shoot tissue taken approximately 20 cm above the soil surface</tissue>
    </source>
</reference>
<name>A0A0A9AN65_ARUDO</name>
<protein>
    <submittedName>
        <fullName evidence="1">Uncharacterized protein</fullName>
    </submittedName>
</protein>
<proteinExistence type="predicted"/>
<reference evidence="1" key="1">
    <citation type="submission" date="2014-09" db="EMBL/GenBank/DDBJ databases">
        <authorList>
            <person name="Magalhaes I.L.F."/>
            <person name="Oliveira U."/>
            <person name="Santos F.R."/>
            <person name="Vidigal T.H.D.A."/>
            <person name="Brescovit A.D."/>
            <person name="Santos A.J."/>
        </authorList>
    </citation>
    <scope>NUCLEOTIDE SEQUENCE</scope>
    <source>
        <tissue evidence="1">Shoot tissue taken approximately 20 cm above the soil surface</tissue>
    </source>
</reference>
<evidence type="ECO:0000313" key="1">
    <source>
        <dbReference type="EMBL" id="JAD53129.1"/>
    </source>
</evidence>
<dbReference type="EMBL" id="GBRH01244766">
    <property type="protein sequence ID" value="JAD53129.1"/>
    <property type="molecule type" value="Transcribed_RNA"/>
</dbReference>